<dbReference type="PANTHER" id="PTHR10005:SF8">
    <property type="entry name" value="SKI FAMILY TRANSCRIPTIONAL COREPRESSOR 1"/>
    <property type="match status" value="1"/>
</dbReference>
<keyword evidence="2" id="KW-0808">Transferase</keyword>
<dbReference type="GO" id="GO:0005667">
    <property type="term" value="C:transcription regulator complex"/>
    <property type="evidence" value="ECO:0007669"/>
    <property type="project" value="TreeGrafter"/>
</dbReference>
<feature type="region of interest" description="Disordered" evidence="1">
    <location>
        <begin position="221"/>
        <end position="295"/>
    </location>
</feature>
<dbReference type="GO" id="GO:0000981">
    <property type="term" value="F:DNA-binding transcription factor activity, RNA polymerase II-specific"/>
    <property type="evidence" value="ECO:0007669"/>
    <property type="project" value="TreeGrafter"/>
</dbReference>
<name>A0AAW1AW94_CROAD</name>
<dbReference type="PANTHER" id="PTHR10005">
    <property type="entry name" value="SKI ONCOGENE-RELATED"/>
    <property type="match status" value="1"/>
</dbReference>
<sequence>MNPGRQRARGPRRTRGSRLVESALGPPRPAASSLGELLSRLKRGEEVTLLDVTGTQLAEKDLGALARGRGLGIRDDGGPRLLTPALGGADPGCQVARGRREGSPRGGKACASLASACYLDEDSANEERGARGSSTPPPHGGGGSPRVELRGGPPPAQSAAAGLPAASFQQPPPSLPADNFQDQMKRELAYREEMVQQLQIVRDTLCNELDQERKARYAIQQKLKGGWQPLRQSAQGQRRRRSDTRKLAGIVPGPAKRPNGELRHPRPLAEPSGPERDSGWPPLARRACWPLNAPA</sequence>
<evidence type="ECO:0000313" key="2">
    <source>
        <dbReference type="EMBL" id="KAK9394174.1"/>
    </source>
</evidence>
<dbReference type="Proteomes" id="UP001474421">
    <property type="component" value="Unassembled WGS sequence"/>
</dbReference>
<keyword evidence="2" id="KW-0418">Kinase</keyword>
<keyword evidence="3" id="KW-1185">Reference proteome</keyword>
<evidence type="ECO:0000313" key="3">
    <source>
        <dbReference type="Proteomes" id="UP001474421"/>
    </source>
</evidence>
<feature type="region of interest" description="Disordered" evidence="1">
    <location>
        <begin position="69"/>
        <end position="109"/>
    </location>
</feature>
<protein>
    <submittedName>
        <fullName evidence="2">Dual specificity mitogen-activated protein kinase kinase 5</fullName>
    </submittedName>
</protein>
<dbReference type="GO" id="GO:0000122">
    <property type="term" value="P:negative regulation of transcription by RNA polymerase II"/>
    <property type="evidence" value="ECO:0007669"/>
    <property type="project" value="TreeGrafter"/>
</dbReference>
<dbReference type="InterPro" id="IPR023216">
    <property type="entry name" value="Tscrpt_reg_SKI_SnoN"/>
</dbReference>
<evidence type="ECO:0000256" key="1">
    <source>
        <dbReference type="SAM" id="MobiDB-lite"/>
    </source>
</evidence>
<dbReference type="GO" id="GO:0005634">
    <property type="term" value="C:nucleus"/>
    <property type="evidence" value="ECO:0007669"/>
    <property type="project" value="TreeGrafter"/>
</dbReference>
<comment type="caution">
    <text evidence="2">The sequence shown here is derived from an EMBL/GenBank/DDBJ whole genome shotgun (WGS) entry which is preliminary data.</text>
</comment>
<dbReference type="GO" id="GO:0030514">
    <property type="term" value="P:negative regulation of BMP signaling pathway"/>
    <property type="evidence" value="ECO:0007669"/>
    <property type="project" value="TreeGrafter"/>
</dbReference>
<feature type="compositionally biased region" description="Low complexity" evidence="1">
    <location>
        <begin position="157"/>
        <end position="166"/>
    </location>
</feature>
<dbReference type="GO" id="GO:0000978">
    <property type="term" value="F:RNA polymerase II cis-regulatory region sequence-specific DNA binding"/>
    <property type="evidence" value="ECO:0007669"/>
    <property type="project" value="TreeGrafter"/>
</dbReference>
<proteinExistence type="predicted"/>
<feature type="compositionally biased region" description="Basic residues" evidence="1">
    <location>
        <begin position="1"/>
        <end position="16"/>
    </location>
</feature>
<dbReference type="EMBL" id="JAOTOJ010000012">
    <property type="protein sequence ID" value="KAK9394174.1"/>
    <property type="molecule type" value="Genomic_DNA"/>
</dbReference>
<dbReference type="GO" id="GO:0005737">
    <property type="term" value="C:cytoplasm"/>
    <property type="evidence" value="ECO:0007669"/>
    <property type="project" value="TreeGrafter"/>
</dbReference>
<dbReference type="GO" id="GO:0016301">
    <property type="term" value="F:kinase activity"/>
    <property type="evidence" value="ECO:0007669"/>
    <property type="project" value="UniProtKB-KW"/>
</dbReference>
<gene>
    <name evidence="2" type="ORF">NXF25_015837</name>
</gene>
<feature type="region of interest" description="Disordered" evidence="1">
    <location>
        <begin position="122"/>
        <end position="184"/>
    </location>
</feature>
<reference evidence="2 3" key="1">
    <citation type="journal article" date="2024" name="Proc. Natl. Acad. Sci. U.S.A.">
        <title>The genetic regulatory architecture and epigenomic basis for age-related changes in rattlesnake venom.</title>
        <authorList>
            <person name="Hogan M.P."/>
            <person name="Holding M.L."/>
            <person name="Nystrom G.S."/>
            <person name="Colston T.J."/>
            <person name="Bartlett D.A."/>
            <person name="Mason A.J."/>
            <person name="Ellsworth S.A."/>
            <person name="Rautsaw R.M."/>
            <person name="Lawrence K.C."/>
            <person name="Strickland J.L."/>
            <person name="He B."/>
            <person name="Fraser P."/>
            <person name="Margres M.J."/>
            <person name="Gilbert D.M."/>
            <person name="Gibbs H.L."/>
            <person name="Parkinson C.L."/>
            <person name="Rokyta D.R."/>
        </authorList>
    </citation>
    <scope>NUCLEOTIDE SEQUENCE [LARGE SCALE GENOMIC DNA]</scope>
    <source>
        <strain evidence="2">DRR0105</strain>
    </source>
</reference>
<dbReference type="GO" id="GO:0046332">
    <property type="term" value="F:SMAD binding"/>
    <property type="evidence" value="ECO:0007669"/>
    <property type="project" value="TreeGrafter"/>
</dbReference>
<accession>A0AAW1AW94</accession>
<feature type="region of interest" description="Disordered" evidence="1">
    <location>
        <begin position="1"/>
        <end position="32"/>
    </location>
</feature>
<organism evidence="2 3">
    <name type="scientific">Crotalus adamanteus</name>
    <name type="common">Eastern diamondback rattlesnake</name>
    <dbReference type="NCBI Taxonomy" id="8729"/>
    <lineage>
        <taxon>Eukaryota</taxon>
        <taxon>Metazoa</taxon>
        <taxon>Chordata</taxon>
        <taxon>Craniata</taxon>
        <taxon>Vertebrata</taxon>
        <taxon>Euteleostomi</taxon>
        <taxon>Lepidosauria</taxon>
        <taxon>Squamata</taxon>
        <taxon>Bifurcata</taxon>
        <taxon>Unidentata</taxon>
        <taxon>Episquamata</taxon>
        <taxon>Toxicofera</taxon>
        <taxon>Serpentes</taxon>
        <taxon>Colubroidea</taxon>
        <taxon>Viperidae</taxon>
        <taxon>Crotalinae</taxon>
        <taxon>Crotalus</taxon>
    </lineage>
</organism>
<dbReference type="AlphaFoldDB" id="A0AAW1AW94"/>